<dbReference type="RefSeq" id="WP_091639976.1">
    <property type="nucleotide sequence ID" value="NZ_FOEG01000001.1"/>
</dbReference>
<dbReference type="InterPro" id="IPR025669">
    <property type="entry name" value="AAA_dom"/>
</dbReference>
<organism evidence="2 3">
    <name type="scientific">Aquisalimonas asiatica</name>
    <dbReference type="NCBI Taxonomy" id="406100"/>
    <lineage>
        <taxon>Bacteria</taxon>
        <taxon>Pseudomonadati</taxon>
        <taxon>Pseudomonadota</taxon>
        <taxon>Gammaproteobacteria</taxon>
        <taxon>Chromatiales</taxon>
        <taxon>Ectothiorhodospiraceae</taxon>
        <taxon>Aquisalimonas</taxon>
    </lineage>
</organism>
<dbReference type="Proteomes" id="UP000199657">
    <property type="component" value="Unassembled WGS sequence"/>
</dbReference>
<dbReference type="InterPro" id="IPR050678">
    <property type="entry name" value="DNA_Partitioning_ATPase"/>
</dbReference>
<evidence type="ECO:0000313" key="3">
    <source>
        <dbReference type="Proteomes" id="UP000199657"/>
    </source>
</evidence>
<dbReference type="PANTHER" id="PTHR13696:SF52">
    <property type="entry name" value="PARA FAMILY PROTEIN CT_582"/>
    <property type="match status" value="1"/>
</dbReference>
<dbReference type="STRING" id="406100.SAMN04488052_101724"/>
<dbReference type="InterPro" id="IPR027417">
    <property type="entry name" value="P-loop_NTPase"/>
</dbReference>
<dbReference type="AlphaFoldDB" id="A0A1H8QR78"/>
<protein>
    <submittedName>
        <fullName evidence="2">Chromosome partitioning protein</fullName>
    </submittedName>
</protein>
<dbReference type="CDD" id="cd02042">
    <property type="entry name" value="ParAB_family"/>
    <property type="match status" value="1"/>
</dbReference>
<name>A0A1H8QR78_9GAMM</name>
<feature type="domain" description="AAA" evidence="1">
    <location>
        <begin position="7"/>
        <end position="175"/>
    </location>
</feature>
<evidence type="ECO:0000259" key="1">
    <source>
        <dbReference type="Pfam" id="PF13614"/>
    </source>
</evidence>
<proteinExistence type="predicted"/>
<keyword evidence="3" id="KW-1185">Reference proteome</keyword>
<gene>
    <name evidence="2" type="ORF">SAMN04488052_101724</name>
</gene>
<accession>A0A1H8QR78</accession>
<reference evidence="2 3" key="1">
    <citation type="submission" date="2016-10" db="EMBL/GenBank/DDBJ databases">
        <authorList>
            <person name="de Groot N.N."/>
        </authorList>
    </citation>
    <scope>NUCLEOTIDE SEQUENCE [LARGE SCALE GENOMIC DNA]</scope>
    <source>
        <strain evidence="2 3">CGMCC 1.6291</strain>
    </source>
</reference>
<dbReference type="Gene3D" id="3.40.50.300">
    <property type="entry name" value="P-loop containing nucleotide triphosphate hydrolases"/>
    <property type="match status" value="1"/>
</dbReference>
<sequence length="254" mass="27249">MTTEPFVVAVSNRKGGTGKSTTAVNLAATWARQGRRTLVIDLDSQGHGGLGLGVRPDRGQPGSQQLLAGDVDSLSAVVVPSRVEGVDVIPADTRAAREPDAPPDRLAALIGAAETPWERVIIDTPPSAGALLENALGAAHGVVVPLQPHALAAEGVRQLVQLFFRIASRVNPQLQYLAILPVMRDPRVRLHRQVVDDLAHQFGAFRMLRGIRSDIRLAEAFAAERSILEYAPSSRGAMDYRLLADELEALWSIA</sequence>
<dbReference type="OrthoDB" id="9799330at2"/>
<dbReference type="Pfam" id="PF13614">
    <property type="entry name" value="AAA_31"/>
    <property type="match status" value="1"/>
</dbReference>
<evidence type="ECO:0000313" key="2">
    <source>
        <dbReference type="EMBL" id="SEO56487.1"/>
    </source>
</evidence>
<dbReference type="EMBL" id="FOEG01000001">
    <property type="protein sequence ID" value="SEO56487.1"/>
    <property type="molecule type" value="Genomic_DNA"/>
</dbReference>
<dbReference type="PANTHER" id="PTHR13696">
    <property type="entry name" value="P-LOOP CONTAINING NUCLEOSIDE TRIPHOSPHATE HYDROLASE"/>
    <property type="match status" value="1"/>
</dbReference>
<dbReference type="SUPFAM" id="SSF52540">
    <property type="entry name" value="P-loop containing nucleoside triphosphate hydrolases"/>
    <property type="match status" value="1"/>
</dbReference>